<evidence type="ECO:0000256" key="3">
    <source>
        <dbReference type="ARBA" id="ARBA00022727"/>
    </source>
</evidence>
<protein>
    <recommendedName>
        <fullName evidence="8">Probable thymidylate kinase</fullName>
        <ecNumber evidence="8">2.7.4.9</ecNumber>
    </recommendedName>
    <alternativeName>
        <fullName evidence="8">dTMP kinase</fullName>
    </alternativeName>
</protein>
<dbReference type="InterPro" id="IPR027417">
    <property type="entry name" value="P-loop_NTPase"/>
</dbReference>
<evidence type="ECO:0000256" key="1">
    <source>
        <dbReference type="ARBA" id="ARBA00009776"/>
    </source>
</evidence>
<accession>A0A7C5LA18</accession>
<sequence>MLDNTFVVVWEGVDGSGKTTLMRQTASRLASLGHTVETYKTPSQTPTGVFAKEYGNRPSTDPLTRMLLFLANTADDSSVLKRIAFEKSPDYIFIDRYYICSLVYGFALVSKRFGNPLDKQAFLQFFRLVEKIGSEVFVKPDLIVLVEVDSETRRRRAFQKEAGSDQVFERDDELQALVQQYYGFLEGELGDTFVRVLNEDSMLETVAKNLANKISAMKGW</sequence>
<dbReference type="SUPFAM" id="SSF52540">
    <property type="entry name" value="P-loop containing nucleoside triphosphate hydrolases"/>
    <property type="match status" value="1"/>
</dbReference>
<dbReference type="Pfam" id="PF02223">
    <property type="entry name" value="Thymidylate_kin"/>
    <property type="match status" value="1"/>
</dbReference>
<dbReference type="Gene3D" id="3.40.50.300">
    <property type="entry name" value="P-loop containing nucleotide triphosphate hydrolases"/>
    <property type="match status" value="1"/>
</dbReference>
<dbReference type="PANTHER" id="PTHR10344">
    <property type="entry name" value="THYMIDYLATE KINASE"/>
    <property type="match status" value="1"/>
</dbReference>
<proteinExistence type="inferred from homology"/>
<comment type="similarity">
    <text evidence="1 8">Belongs to the thymidylate kinase family.</text>
</comment>
<dbReference type="InterPro" id="IPR018094">
    <property type="entry name" value="Thymidylate_kinase"/>
</dbReference>
<dbReference type="PANTHER" id="PTHR10344:SF4">
    <property type="entry name" value="UMP-CMP KINASE 2, MITOCHONDRIAL"/>
    <property type="match status" value="1"/>
</dbReference>
<evidence type="ECO:0000259" key="9">
    <source>
        <dbReference type="Pfam" id="PF02223"/>
    </source>
</evidence>
<gene>
    <name evidence="8" type="primary">tmk</name>
    <name evidence="10" type="ORF">ENM11_02255</name>
</gene>
<feature type="binding site" evidence="8">
    <location>
        <begin position="12"/>
        <end position="19"/>
    </location>
    <ligand>
        <name>ATP</name>
        <dbReference type="ChEBI" id="CHEBI:30616"/>
    </ligand>
</feature>
<keyword evidence="5 8" id="KW-0418">Kinase</keyword>
<evidence type="ECO:0000256" key="5">
    <source>
        <dbReference type="ARBA" id="ARBA00022777"/>
    </source>
</evidence>
<evidence type="ECO:0000256" key="7">
    <source>
        <dbReference type="ARBA" id="ARBA00048743"/>
    </source>
</evidence>
<dbReference type="GO" id="GO:0006227">
    <property type="term" value="P:dUDP biosynthetic process"/>
    <property type="evidence" value="ECO:0007669"/>
    <property type="project" value="TreeGrafter"/>
</dbReference>
<keyword evidence="6 8" id="KW-0067">ATP-binding</keyword>
<evidence type="ECO:0000256" key="6">
    <source>
        <dbReference type="ARBA" id="ARBA00022840"/>
    </source>
</evidence>
<dbReference type="HAMAP" id="MF_00165">
    <property type="entry name" value="Thymidylate_kinase"/>
    <property type="match status" value="1"/>
</dbReference>
<comment type="catalytic activity">
    <reaction evidence="7 8">
        <text>dTMP + ATP = dTDP + ADP</text>
        <dbReference type="Rhea" id="RHEA:13517"/>
        <dbReference type="ChEBI" id="CHEBI:30616"/>
        <dbReference type="ChEBI" id="CHEBI:58369"/>
        <dbReference type="ChEBI" id="CHEBI:63528"/>
        <dbReference type="ChEBI" id="CHEBI:456216"/>
        <dbReference type="EC" id="2.7.4.9"/>
    </reaction>
</comment>
<dbReference type="CDD" id="cd01672">
    <property type="entry name" value="TMPK"/>
    <property type="match status" value="1"/>
</dbReference>
<keyword evidence="2 8" id="KW-0808">Transferase</keyword>
<feature type="domain" description="Thymidylate kinase-like" evidence="9">
    <location>
        <begin position="11"/>
        <end position="185"/>
    </location>
</feature>
<evidence type="ECO:0000256" key="4">
    <source>
        <dbReference type="ARBA" id="ARBA00022741"/>
    </source>
</evidence>
<comment type="caution">
    <text evidence="10">The sequence shown here is derived from an EMBL/GenBank/DDBJ whole genome shotgun (WGS) entry which is preliminary data.</text>
</comment>
<organism evidence="10">
    <name type="scientific">Caldiarchaeum subterraneum</name>
    <dbReference type="NCBI Taxonomy" id="311458"/>
    <lineage>
        <taxon>Archaea</taxon>
        <taxon>Nitrososphaerota</taxon>
        <taxon>Candidatus Caldarchaeales</taxon>
        <taxon>Candidatus Caldarchaeaceae</taxon>
        <taxon>Candidatus Caldarchaeum</taxon>
    </lineage>
</organism>
<dbReference type="EC" id="2.7.4.9" evidence="8"/>
<dbReference type="InterPro" id="IPR039430">
    <property type="entry name" value="Thymidylate_kin-like_dom"/>
</dbReference>
<evidence type="ECO:0000313" key="10">
    <source>
        <dbReference type="EMBL" id="HHK67964.1"/>
    </source>
</evidence>
<dbReference type="GO" id="GO:0005737">
    <property type="term" value="C:cytoplasm"/>
    <property type="evidence" value="ECO:0007669"/>
    <property type="project" value="TreeGrafter"/>
</dbReference>
<dbReference type="GO" id="GO:0005524">
    <property type="term" value="F:ATP binding"/>
    <property type="evidence" value="ECO:0007669"/>
    <property type="project" value="UniProtKB-UniRule"/>
</dbReference>
<keyword evidence="4 8" id="KW-0547">Nucleotide-binding</keyword>
<evidence type="ECO:0000256" key="8">
    <source>
        <dbReference type="HAMAP-Rule" id="MF_00165"/>
    </source>
</evidence>
<dbReference type="GO" id="GO:0004798">
    <property type="term" value="F:dTMP kinase activity"/>
    <property type="evidence" value="ECO:0007669"/>
    <property type="project" value="UniProtKB-UniRule"/>
</dbReference>
<evidence type="ECO:0000256" key="2">
    <source>
        <dbReference type="ARBA" id="ARBA00022679"/>
    </source>
</evidence>
<dbReference type="AlphaFoldDB" id="A0A7C5LA18"/>
<reference evidence="10" key="1">
    <citation type="journal article" date="2020" name="mSystems">
        <title>Genome- and Community-Level Interaction Insights into Carbon Utilization and Element Cycling Functions of Hydrothermarchaeota in Hydrothermal Sediment.</title>
        <authorList>
            <person name="Zhou Z."/>
            <person name="Liu Y."/>
            <person name="Xu W."/>
            <person name="Pan J."/>
            <person name="Luo Z.H."/>
            <person name="Li M."/>
        </authorList>
    </citation>
    <scope>NUCLEOTIDE SEQUENCE [LARGE SCALE GENOMIC DNA]</scope>
    <source>
        <strain evidence="10">SpSt-1056</strain>
    </source>
</reference>
<name>A0A7C5LA18_CALS0</name>
<dbReference type="GO" id="GO:0006235">
    <property type="term" value="P:dTTP biosynthetic process"/>
    <property type="evidence" value="ECO:0007669"/>
    <property type="project" value="UniProtKB-UniRule"/>
</dbReference>
<dbReference type="EMBL" id="DRWN01000019">
    <property type="protein sequence ID" value="HHK67964.1"/>
    <property type="molecule type" value="Genomic_DNA"/>
</dbReference>
<keyword evidence="3 8" id="KW-0545">Nucleotide biosynthesis</keyword>
<dbReference type="GO" id="GO:0006233">
    <property type="term" value="P:dTDP biosynthetic process"/>
    <property type="evidence" value="ECO:0007669"/>
    <property type="project" value="InterPro"/>
</dbReference>